<evidence type="ECO:0008006" key="4">
    <source>
        <dbReference type="Google" id="ProtNLM"/>
    </source>
</evidence>
<dbReference type="OrthoDB" id="552755at2759"/>
<evidence type="ECO:0000313" key="3">
    <source>
        <dbReference type="Proteomes" id="UP000799437"/>
    </source>
</evidence>
<dbReference type="Proteomes" id="UP000799437">
    <property type="component" value="Unassembled WGS sequence"/>
</dbReference>
<protein>
    <recommendedName>
        <fullName evidence="4">Transcriptional regulator</fullName>
    </recommendedName>
</protein>
<feature type="region of interest" description="Disordered" evidence="1">
    <location>
        <begin position="70"/>
        <end position="286"/>
    </location>
</feature>
<dbReference type="GeneID" id="54480555"/>
<dbReference type="GO" id="GO:0005634">
    <property type="term" value="C:nucleus"/>
    <property type="evidence" value="ECO:0007669"/>
    <property type="project" value="TreeGrafter"/>
</dbReference>
<feature type="compositionally biased region" description="Basic residues" evidence="1">
    <location>
        <begin position="250"/>
        <end position="261"/>
    </location>
</feature>
<gene>
    <name evidence="2" type="ORF">EJ05DRAFT_170437</name>
</gene>
<keyword evidence="3" id="KW-1185">Reference proteome</keyword>
<evidence type="ECO:0000313" key="2">
    <source>
        <dbReference type="EMBL" id="KAF2753737.1"/>
    </source>
</evidence>
<feature type="compositionally biased region" description="Basic and acidic residues" evidence="1">
    <location>
        <begin position="157"/>
        <end position="169"/>
    </location>
</feature>
<dbReference type="PANTHER" id="PTHR15410:SF2">
    <property type="entry name" value="HIRA-INTERACTING PROTEIN 3"/>
    <property type="match status" value="1"/>
</dbReference>
<feature type="region of interest" description="Disordered" evidence="1">
    <location>
        <begin position="354"/>
        <end position="381"/>
    </location>
</feature>
<proteinExistence type="predicted"/>
<accession>A0A6A6VWV2</accession>
<feature type="compositionally biased region" description="Acidic residues" evidence="1">
    <location>
        <begin position="236"/>
        <end position="245"/>
    </location>
</feature>
<sequence length="401" mass="44474">MSDSEDRVSVSDDQIRTALKSAITSIFKAGNHDELTVKRMRAAAESQLGLPAGYLKEGLWKNRSKEFIEAEVTRQDEQQAGDSEERDDVRPIPQSKRSQKPKTKPSIDGKLKSRVKRASPATRQEPRKRRKVVASESEADEEEETSPLSEAGDDSDGEHLEETKPKTDATDPESELPDALGESQLMKNLTKNGPKDPKKTTVNSESELSEVPDEPSPVNNAKKTPPTYSKSAAVDSESELSDVLDEPPAKKKGRNTAHTKATRSEKPAKGARKASKAKDDLDPNDAEIKRLQGWLVKCGIRKMWWKELQPYVTPKAKISHLKGMLKDAGMDGRYSLEKARQIMERREMEADLEAVQEGAKRWGQEESENDSGGHKAGGKLRRGLAKGFKDLDFSDDGIETD</sequence>
<feature type="compositionally biased region" description="Polar residues" evidence="1">
    <location>
        <begin position="217"/>
        <end position="230"/>
    </location>
</feature>
<reference evidence="2" key="1">
    <citation type="journal article" date="2020" name="Stud. Mycol.">
        <title>101 Dothideomycetes genomes: a test case for predicting lifestyles and emergence of pathogens.</title>
        <authorList>
            <person name="Haridas S."/>
            <person name="Albert R."/>
            <person name="Binder M."/>
            <person name="Bloem J."/>
            <person name="Labutti K."/>
            <person name="Salamov A."/>
            <person name="Andreopoulos B."/>
            <person name="Baker S."/>
            <person name="Barry K."/>
            <person name="Bills G."/>
            <person name="Bluhm B."/>
            <person name="Cannon C."/>
            <person name="Castanera R."/>
            <person name="Culley D."/>
            <person name="Daum C."/>
            <person name="Ezra D."/>
            <person name="Gonzalez J."/>
            <person name="Henrissat B."/>
            <person name="Kuo A."/>
            <person name="Liang C."/>
            <person name="Lipzen A."/>
            <person name="Lutzoni F."/>
            <person name="Magnuson J."/>
            <person name="Mondo S."/>
            <person name="Nolan M."/>
            <person name="Ohm R."/>
            <person name="Pangilinan J."/>
            <person name="Park H.-J."/>
            <person name="Ramirez L."/>
            <person name="Alfaro M."/>
            <person name="Sun H."/>
            <person name="Tritt A."/>
            <person name="Yoshinaga Y."/>
            <person name="Zwiers L.-H."/>
            <person name="Turgeon B."/>
            <person name="Goodwin S."/>
            <person name="Spatafora J."/>
            <person name="Crous P."/>
            <person name="Grigoriev I."/>
        </authorList>
    </citation>
    <scope>NUCLEOTIDE SEQUENCE</scope>
    <source>
        <strain evidence="2">CBS 121739</strain>
    </source>
</reference>
<dbReference type="PANTHER" id="PTHR15410">
    <property type="entry name" value="HIRA-INTERACTING PROTEIN 3"/>
    <property type="match status" value="1"/>
</dbReference>
<feature type="compositionally biased region" description="Acidic residues" evidence="1">
    <location>
        <begin position="137"/>
        <end position="156"/>
    </location>
</feature>
<dbReference type="InterPro" id="IPR037647">
    <property type="entry name" value="HIRIP3"/>
</dbReference>
<organism evidence="2 3">
    <name type="scientific">Pseudovirgaria hyperparasitica</name>
    <dbReference type="NCBI Taxonomy" id="470096"/>
    <lineage>
        <taxon>Eukaryota</taxon>
        <taxon>Fungi</taxon>
        <taxon>Dikarya</taxon>
        <taxon>Ascomycota</taxon>
        <taxon>Pezizomycotina</taxon>
        <taxon>Dothideomycetes</taxon>
        <taxon>Dothideomycetes incertae sedis</taxon>
        <taxon>Acrospermales</taxon>
        <taxon>Acrospermaceae</taxon>
        <taxon>Pseudovirgaria</taxon>
    </lineage>
</organism>
<feature type="compositionally biased region" description="Basic and acidic residues" evidence="1">
    <location>
        <begin position="276"/>
        <end position="286"/>
    </location>
</feature>
<evidence type="ECO:0000256" key="1">
    <source>
        <dbReference type="SAM" id="MobiDB-lite"/>
    </source>
</evidence>
<dbReference type="AlphaFoldDB" id="A0A6A6VWV2"/>
<dbReference type="RefSeq" id="XP_033596188.1">
    <property type="nucleotide sequence ID" value="XM_033739501.1"/>
</dbReference>
<dbReference type="EMBL" id="ML996583">
    <property type="protein sequence ID" value="KAF2753737.1"/>
    <property type="molecule type" value="Genomic_DNA"/>
</dbReference>
<name>A0A6A6VWV2_9PEZI</name>